<accession>A8R891</accession>
<keyword evidence="3 5" id="KW-0133">Cell shape</keyword>
<name>A8R891_9FIRM</name>
<dbReference type="InterPro" id="IPR055342">
    <property type="entry name" value="MreC_beta-barrel_core"/>
</dbReference>
<evidence type="ECO:0000259" key="6">
    <source>
        <dbReference type="Pfam" id="PF04085"/>
    </source>
</evidence>
<comment type="function">
    <text evidence="5">Involved in formation and maintenance of cell shape.</text>
</comment>
<comment type="caution">
    <text evidence="7">The sequence shown here is derived from an EMBL/GenBank/DDBJ whole genome shotgun (WGS) entry which is preliminary data.</text>
</comment>
<dbReference type="Pfam" id="PF04085">
    <property type="entry name" value="MreC"/>
    <property type="match status" value="1"/>
</dbReference>
<gene>
    <name evidence="7" type="primary">mreC</name>
    <name evidence="7" type="ORF">EUBDOL_00226</name>
</gene>
<evidence type="ECO:0000313" key="7">
    <source>
        <dbReference type="EMBL" id="EDP12132.1"/>
    </source>
</evidence>
<dbReference type="GO" id="GO:0008360">
    <property type="term" value="P:regulation of cell shape"/>
    <property type="evidence" value="ECO:0007669"/>
    <property type="project" value="UniProtKB-KW"/>
</dbReference>
<organism evidence="7 8">
    <name type="scientific">Amedibacillus dolichus DSM 3991</name>
    <dbReference type="NCBI Taxonomy" id="428127"/>
    <lineage>
        <taxon>Bacteria</taxon>
        <taxon>Bacillati</taxon>
        <taxon>Bacillota</taxon>
        <taxon>Erysipelotrichia</taxon>
        <taxon>Erysipelotrichales</taxon>
        <taxon>Erysipelotrichaceae</taxon>
        <taxon>Amedibacillus</taxon>
    </lineage>
</organism>
<evidence type="ECO:0000256" key="3">
    <source>
        <dbReference type="ARBA" id="ARBA00022960"/>
    </source>
</evidence>
<dbReference type="eggNOG" id="COG1792">
    <property type="taxonomic scope" value="Bacteria"/>
</dbReference>
<feature type="domain" description="Rod shape-determining protein MreC beta-barrel core" evidence="6">
    <location>
        <begin position="128"/>
        <end position="280"/>
    </location>
</feature>
<protein>
    <recommendedName>
        <fullName evidence="2 5">Cell shape-determining protein MreC</fullName>
    </recommendedName>
    <alternativeName>
        <fullName evidence="4 5">Cell shape protein MreC</fullName>
    </alternativeName>
</protein>
<dbReference type="PANTHER" id="PTHR34138">
    <property type="entry name" value="CELL SHAPE-DETERMINING PROTEIN MREC"/>
    <property type="match status" value="1"/>
</dbReference>
<dbReference type="Gene3D" id="2.40.10.340">
    <property type="entry name" value="Rod shape-determining protein MreC, domain 1"/>
    <property type="match status" value="1"/>
</dbReference>
<sequence length="287" mass="31881">MRKKSGDQVSKFNRLQKIILGVIITFLTLGIILRVVSGSTTGNFIYDGISMLKYSMIDYPLQTIRGFTTDFANLWQVHEENDQLRYELSKNPSYKAKYENEKAKNEELSKALKISDEDERFSHTWANVIDRDVTTWNNTITIDVGEKDGIQKDQAVVSVEGLIGKVVEVSKYTSKVKLLTSEDKLNTVSIKVLDEDGNASMGILESYDVGKGRYVITLFDEGAEIKKGMTVMTSGNGGVYPSGLLIGEVESVQALISQTGQTIYAKPIKNFQSFEYVSVVVPKGDAS</sequence>
<dbReference type="AlphaFoldDB" id="A8R891"/>
<dbReference type="STRING" id="428127.EUBDOL_00226"/>
<proteinExistence type="inferred from homology"/>
<evidence type="ECO:0000256" key="1">
    <source>
        <dbReference type="ARBA" id="ARBA00009369"/>
    </source>
</evidence>
<comment type="similarity">
    <text evidence="1 5">Belongs to the MreC family.</text>
</comment>
<dbReference type="InterPro" id="IPR007221">
    <property type="entry name" value="MreC"/>
</dbReference>
<dbReference type="HOGENOM" id="CLU_042663_1_1_9"/>
<dbReference type="Gene3D" id="2.40.10.350">
    <property type="entry name" value="Rod shape-determining protein MreC, domain 2"/>
    <property type="match status" value="1"/>
</dbReference>
<dbReference type="GO" id="GO:0005886">
    <property type="term" value="C:plasma membrane"/>
    <property type="evidence" value="ECO:0007669"/>
    <property type="project" value="TreeGrafter"/>
</dbReference>
<dbReference type="InterPro" id="IPR042177">
    <property type="entry name" value="Cell/Rod_1"/>
</dbReference>
<dbReference type="PIRSF" id="PIRSF038471">
    <property type="entry name" value="MreC"/>
    <property type="match status" value="1"/>
</dbReference>
<evidence type="ECO:0000256" key="4">
    <source>
        <dbReference type="ARBA" id="ARBA00032089"/>
    </source>
</evidence>
<dbReference type="EMBL" id="ABAW02000011">
    <property type="protein sequence ID" value="EDP12132.1"/>
    <property type="molecule type" value="Genomic_DNA"/>
</dbReference>
<reference evidence="7 8" key="1">
    <citation type="submission" date="2007-09" db="EMBL/GenBank/DDBJ databases">
        <title>Draft genome sequence of Eubacterium dolichum (DSM 3991).</title>
        <authorList>
            <person name="Sudarsanam P."/>
            <person name="Ley R."/>
            <person name="Guruge J."/>
            <person name="Turnbaugh P.J."/>
            <person name="Mahowald M."/>
            <person name="Liep D."/>
            <person name="Gordon J."/>
        </authorList>
    </citation>
    <scope>NUCLEOTIDE SEQUENCE [LARGE SCALE GENOMIC DNA]</scope>
    <source>
        <strain evidence="7 8">DSM 3991</strain>
    </source>
</reference>
<dbReference type="Proteomes" id="UP000004090">
    <property type="component" value="Unassembled WGS sequence"/>
</dbReference>
<dbReference type="PANTHER" id="PTHR34138:SF1">
    <property type="entry name" value="CELL SHAPE-DETERMINING PROTEIN MREC"/>
    <property type="match status" value="1"/>
</dbReference>
<reference evidence="7 8" key="2">
    <citation type="submission" date="2007-09" db="EMBL/GenBank/DDBJ databases">
        <authorList>
            <person name="Fulton L."/>
            <person name="Clifton S."/>
            <person name="Fulton B."/>
            <person name="Xu J."/>
            <person name="Minx P."/>
            <person name="Pepin K.H."/>
            <person name="Johnson M."/>
            <person name="Thiruvilangam P."/>
            <person name="Bhonagiri V."/>
            <person name="Nash W.E."/>
            <person name="Mardis E.R."/>
            <person name="Wilson R.K."/>
        </authorList>
    </citation>
    <scope>NUCLEOTIDE SEQUENCE [LARGE SCALE GENOMIC DNA]</scope>
    <source>
        <strain evidence="7 8">DSM 3991</strain>
    </source>
</reference>
<evidence type="ECO:0000313" key="8">
    <source>
        <dbReference type="Proteomes" id="UP000004090"/>
    </source>
</evidence>
<evidence type="ECO:0000256" key="2">
    <source>
        <dbReference type="ARBA" id="ARBA00013855"/>
    </source>
</evidence>
<evidence type="ECO:0000256" key="5">
    <source>
        <dbReference type="PIRNR" id="PIRNR038471"/>
    </source>
</evidence>
<dbReference type="InterPro" id="IPR042175">
    <property type="entry name" value="Cell/Rod_MreC_2"/>
</dbReference>
<dbReference type="NCBIfam" id="TIGR00219">
    <property type="entry name" value="mreC"/>
    <property type="match status" value="1"/>
</dbReference>